<accession>A0A4C1TFM6</accession>
<keyword evidence="3" id="KW-1185">Reference proteome</keyword>
<evidence type="ECO:0000313" key="3">
    <source>
        <dbReference type="Proteomes" id="UP000299102"/>
    </source>
</evidence>
<organism evidence="2 3">
    <name type="scientific">Eumeta variegata</name>
    <name type="common">Bagworm moth</name>
    <name type="synonym">Eumeta japonica</name>
    <dbReference type="NCBI Taxonomy" id="151549"/>
    <lineage>
        <taxon>Eukaryota</taxon>
        <taxon>Metazoa</taxon>
        <taxon>Ecdysozoa</taxon>
        <taxon>Arthropoda</taxon>
        <taxon>Hexapoda</taxon>
        <taxon>Insecta</taxon>
        <taxon>Pterygota</taxon>
        <taxon>Neoptera</taxon>
        <taxon>Endopterygota</taxon>
        <taxon>Lepidoptera</taxon>
        <taxon>Glossata</taxon>
        <taxon>Ditrysia</taxon>
        <taxon>Tineoidea</taxon>
        <taxon>Psychidae</taxon>
        <taxon>Oiketicinae</taxon>
        <taxon>Eumeta</taxon>
    </lineage>
</organism>
<feature type="signal peptide" evidence="1">
    <location>
        <begin position="1"/>
        <end position="22"/>
    </location>
</feature>
<gene>
    <name evidence="2" type="ORF">EVAR_6393_1</name>
</gene>
<comment type="caution">
    <text evidence="2">The sequence shown here is derived from an EMBL/GenBank/DDBJ whole genome shotgun (WGS) entry which is preliminary data.</text>
</comment>
<keyword evidence="1" id="KW-0732">Signal</keyword>
<evidence type="ECO:0008006" key="4">
    <source>
        <dbReference type="Google" id="ProtNLM"/>
    </source>
</evidence>
<dbReference type="Proteomes" id="UP000299102">
    <property type="component" value="Unassembled WGS sequence"/>
</dbReference>
<feature type="chain" id="PRO_5020025562" description="Secreted protein" evidence="1">
    <location>
        <begin position="23"/>
        <end position="84"/>
    </location>
</feature>
<evidence type="ECO:0000313" key="2">
    <source>
        <dbReference type="EMBL" id="GBP12217.1"/>
    </source>
</evidence>
<reference evidence="2 3" key="1">
    <citation type="journal article" date="2019" name="Commun. Biol.">
        <title>The bagworm genome reveals a unique fibroin gene that provides high tensile strength.</title>
        <authorList>
            <person name="Kono N."/>
            <person name="Nakamura H."/>
            <person name="Ohtoshi R."/>
            <person name="Tomita M."/>
            <person name="Numata K."/>
            <person name="Arakawa K."/>
        </authorList>
    </citation>
    <scope>NUCLEOTIDE SEQUENCE [LARGE SCALE GENOMIC DNA]</scope>
</reference>
<evidence type="ECO:0000256" key="1">
    <source>
        <dbReference type="SAM" id="SignalP"/>
    </source>
</evidence>
<dbReference type="AlphaFoldDB" id="A0A4C1TFM6"/>
<protein>
    <recommendedName>
        <fullName evidence="4">Secreted protein</fullName>
    </recommendedName>
</protein>
<sequence length="84" mass="8969">MLWKSFAIAYLAVAQKWTVSTCETLHSYGEYALEVAASVVFFRPAVSGNALVTPLGLIVSMGGGDHLFSDGRLLVCLSTTTNDV</sequence>
<name>A0A4C1TFM6_EUMVA</name>
<dbReference type="EMBL" id="BGZK01000050">
    <property type="protein sequence ID" value="GBP12217.1"/>
    <property type="molecule type" value="Genomic_DNA"/>
</dbReference>
<proteinExistence type="predicted"/>